<organism evidence="5 6">
    <name type="scientific">Rhizobium hainanense</name>
    <dbReference type="NCBI Taxonomy" id="52131"/>
    <lineage>
        <taxon>Bacteria</taxon>
        <taxon>Pseudomonadati</taxon>
        <taxon>Pseudomonadota</taxon>
        <taxon>Alphaproteobacteria</taxon>
        <taxon>Hyphomicrobiales</taxon>
        <taxon>Rhizobiaceae</taxon>
        <taxon>Rhizobium/Agrobacterium group</taxon>
        <taxon>Rhizobium</taxon>
    </lineage>
</organism>
<dbReference type="InterPro" id="IPR028082">
    <property type="entry name" value="Peripla_BP_I"/>
</dbReference>
<evidence type="ECO:0000313" key="6">
    <source>
        <dbReference type="Proteomes" id="UP000186228"/>
    </source>
</evidence>
<keyword evidence="2" id="KW-0238">DNA-binding</keyword>
<reference evidence="6" key="1">
    <citation type="submission" date="2016-08" db="EMBL/GenBank/DDBJ databases">
        <authorList>
            <person name="Varghese N."/>
            <person name="Submissions Spin"/>
        </authorList>
    </citation>
    <scope>NUCLEOTIDE SEQUENCE [LARGE SCALE GENOMIC DNA]</scope>
    <source>
        <strain evidence="6">CCBAU 57015</strain>
    </source>
</reference>
<dbReference type="GO" id="GO:0003700">
    <property type="term" value="F:DNA-binding transcription factor activity"/>
    <property type="evidence" value="ECO:0007669"/>
    <property type="project" value="TreeGrafter"/>
</dbReference>
<dbReference type="CDD" id="cd01392">
    <property type="entry name" value="HTH_LacI"/>
    <property type="match status" value="1"/>
</dbReference>
<evidence type="ECO:0000313" key="5">
    <source>
        <dbReference type="EMBL" id="SCB10851.1"/>
    </source>
</evidence>
<name>A0A1C3U5U4_9HYPH</name>
<evidence type="ECO:0000256" key="3">
    <source>
        <dbReference type="ARBA" id="ARBA00023163"/>
    </source>
</evidence>
<sequence>MAHGGKPRPMKGIRQLAEHLDISIGTVSRALNGKPDVNEETRKRVLAAAEQLGYVANQSGRSLRQGTTNVIGLMIQSSRETVENSDNFFLTVTGGLQSVFSRHNLDLIMLPCPHDEDPYEYLKRMVARRIADAMIISETQRVDKRFDLLAKAKIPFAALGRSLSGAQHPWADLDFDGVVNCAVDRLVAHGHRRIAISAPASEINLGFVFVDGYRHALERHGIPYDPALVIRAKSSEQGGYQVGDELLRLESRPTAVILIYELMAIGLYRRVMEAGIIPGQDIAVVSFREAPRAKFLQPALTCFRTSLHDLGVELAEILLSSMPAYSEEYPRTSRQSVWPLELIPGESDAFQLRPAK</sequence>
<dbReference type="SMART" id="SM00354">
    <property type="entry name" value="HTH_LACI"/>
    <property type="match status" value="1"/>
</dbReference>
<dbReference type="Pfam" id="PF00356">
    <property type="entry name" value="LacI"/>
    <property type="match status" value="1"/>
</dbReference>
<dbReference type="Pfam" id="PF13377">
    <property type="entry name" value="Peripla_BP_3"/>
    <property type="match status" value="1"/>
</dbReference>
<dbReference type="SUPFAM" id="SSF47413">
    <property type="entry name" value="lambda repressor-like DNA-binding domains"/>
    <property type="match status" value="1"/>
</dbReference>
<dbReference type="InterPro" id="IPR010982">
    <property type="entry name" value="Lambda_DNA-bd_dom_sf"/>
</dbReference>
<dbReference type="PANTHER" id="PTHR30146:SF109">
    <property type="entry name" value="HTH-TYPE TRANSCRIPTIONAL REGULATOR GALS"/>
    <property type="match status" value="1"/>
</dbReference>
<proteinExistence type="predicted"/>
<dbReference type="GO" id="GO:0000976">
    <property type="term" value="F:transcription cis-regulatory region binding"/>
    <property type="evidence" value="ECO:0007669"/>
    <property type="project" value="TreeGrafter"/>
</dbReference>
<dbReference type="SUPFAM" id="SSF53822">
    <property type="entry name" value="Periplasmic binding protein-like I"/>
    <property type="match status" value="1"/>
</dbReference>
<dbReference type="Gene3D" id="3.40.50.2300">
    <property type="match status" value="2"/>
</dbReference>
<keyword evidence="1" id="KW-0805">Transcription regulation</keyword>
<evidence type="ECO:0000256" key="2">
    <source>
        <dbReference type="ARBA" id="ARBA00023125"/>
    </source>
</evidence>
<dbReference type="Gene3D" id="1.10.260.40">
    <property type="entry name" value="lambda repressor-like DNA-binding domains"/>
    <property type="match status" value="1"/>
</dbReference>
<evidence type="ECO:0000259" key="4">
    <source>
        <dbReference type="PROSITE" id="PS50932"/>
    </source>
</evidence>
<dbReference type="AlphaFoldDB" id="A0A1C3U5U4"/>
<protein>
    <submittedName>
        <fullName evidence="5">Transcriptional regulator, LacI family</fullName>
    </submittedName>
</protein>
<dbReference type="PROSITE" id="PS50932">
    <property type="entry name" value="HTH_LACI_2"/>
    <property type="match status" value="1"/>
</dbReference>
<dbReference type="EMBL" id="FMAC01000001">
    <property type="protein sequence ID" value="SCB10851.1"/>
    <property type="molecule type" value="Genomic_DNA"/>
</dbReference>
<dbReference type="STRING" id="52131.GA0061100_101777"/>
<dbReference type="InterPro" id="IPR000843">
    <property type="entry name" value="HTH_LacI"/>
</dbReference>
<keyword evidence="6" id="KW-1185">Reference proteome</keyword>
<dbReference type="InterPro" id="IPR046335">
    <property type="entry name" value="LacI/GalR-like_sensor"/>
</dbReference>
<gene>
    <name evidence="5" type="ORF">GA0061100_101777</name>
</gene>
<dbReference type="PANTHER" id="PTHR30146">
    <property type="entry name" value="LACI-RELATED TRANSCRIPTIONAL REPRESSOR"/>
    <property type="match status" value="1"/>
</dbReference>
<dbReference type="Proteomes" id="UP000186228">
    <property type="component" value="Unassembled WGS sequence"/>
</dbReference>
<evidence type="ECO:0000256" key="1">
    <source>
        <dbReference type="ARBA" id="ARBA00023015"/>
    </source>
</evidence>
<keyword evidence="3" id="KW-0804">Transcription</keyword>
<dbReference type="CDD" id="cd20010">
    <property type="entry name" value="PBP1_AglR-like"/>
    <property type="match status" value="1"/>
</dbReference>
<feature type="domain" description="HTH lacI-type" evidence="4">
    <location>
        <begin position="11"/>
        <end position="65"/>
    </location>
</feature>
<accession>A0A1C3U5U4</accession>